<dbReference type="EMBL" id="OOIL02000126">
    <property type="protein sequence ID" value="VFQ60941.1"/>
    <property type="molecule type" value="Genomic_DNA"/>
</dbReference>
<evidence type="ECO:0000256" key="1">
    <source>
        <dbReference type="SAM" id="Coils"/>
    </source>
</evidence>
<evidence type="ECO:0000313" key="4">
    <source>
        <dbReference type="Proteomes" id="UP000595140"/>
    </source>
</evidence>
<dbReference type="Proteomes" id="UP000595140">
    <property type="component" value="Unassembled WGS sequence"/>
</dbReference>
<keyword evidence="4" id="KW-1185">Reference proteome</keyword>
<feature type="region of interest" description="Disordered" evidence="2">
    <location>
        <begin position="1"/>
        <end position="49"/>
    </location>
</feature>
<accession>A0A484K4X9</accession>
<feature type="compositionally biased region" description="Low complexity" evidence="2">
    <location>
        <begin position="17"/>
        <end position="31"/>
    </location>
</feature>
<proteinExistence type="predicted"/>
<dbReference type="OrthoDB" id="1301859at2759"/>
<keyword evidence="1" id="KW-0175">Coiled coil</keyword>
<dbReference type="AlphaFoldDB" id="A0A484K4X9"/>
<reference evidence="3 4" key="1">
    <citation type="submission" date="2018-04" db="EMBL/GenBank/DDBJ databases">
        <authorList>
            <person name="Vogel A."/>
        </authorList>
    </citation>
    <scope>NUCLEOTIDE SEQUENCE [LARGE SCALE GENOMIC DNA]</scope>
</reference>
<evidence type="ECO:0000256" key="2">
    <source>
        <dbReference type="SAM" id="MobiDB-lite"/>
    </source>
</evidence>
<evidence type="ECO:0000313" key="3">
    <source>
        <dbReference type="EMBL" id="VFQ60941.1"/>
    </source>
</evidence>
<protein>
    <submittedName>
        <fullName evidence="3">Uncharacterized protein</fullName>
    </submittedName>
</protein>
<organism evidence="3 4">
    <name type="scientific">Cuscuta campestris</name>
    <dbReference type="NCBI Taxonomy" id="132261"/>
    <lineage>
        <taxon>Eukaryota</taxon>
        <taxon>Viridiplantae</taxon>
        <taxon>Streptophyta</taxon>
        <taxon>Embryophyta</taxon>
        <taxon>Tracheophyta</taxon>
        <taxon>Spermatophyta</taxon>
        <taxon>Magnoliopsida</taxon>
        <taxon>eudicotyledons</taxon>
        <taxon>Gunneridae</taxon>
        <taxon>Pentapetalae</taxon>
        <taxon>asterids</taxon>
        <taxon>lamiids</taxon>
        <taxon>Solanales</taxon>
        <taxon>Convolvulaceae</taxon>
        <taxon>Cuscuteae</taxon>
        <taxon>Cuscuta</taxon>
        <taxon>Cuscuta subgen. Grammica</taxon>
        <taxon>Cuscuta sect. Cleistogrammica</taxon>
    </lineage>
</organism>
<sequence length="443" mass="49597">MSDHEDSQNPSIHSYGSSARSQTSSPQSYSSFERPTASPQKKPVDASTCAPSSSAAQVVSGARSVDEGFTLLDDRLLLEQPSYMQKAQVHELRNLMPDGYQLFYRATWKNIISLHAGTTIGIHYHSIKDLGEFSIHPFKVLFFETYGIMPGQLALNGHRMLNSFINVCRFLRIPLSLRLFNHMFDVRPGSKETLGFMIVSSHQGRAFLSGLPPSNRGWKDKYVSIKFPPDAFSFSQNAWGKRMKVQVKPRETDDLAAWEAALRIWDTSTRGLYNVGKWGVYLGLETNPKHEIVLGEAIPDAIPLRRVQGSKAPVSAVAGSSCRGKKKEKGPPYLSSILFCFVGRIGQEWFTRLVKSKDEEKARLEGMMVACRKEAKATHEKAEKTEEKLPEHYVAFCKLYAKHEGLLKASKEVDAQAQEKIQELEGEKAKLQKEAARSAQEVA</sequence>
<name>A0A484K4X9_9ASTE</name>
<feature type="coiled-coil region" evidence="1">
    <location>
        <begin position="407"/>
        <end position="441"/>
    </location>
</feature>
<gene>
    <name evidence="3" type="ORF">CCAM_LOCUS2717</name>
</gene>